<sequence>MPRREGPEGPKSRIERFPGEMVLLQNLQQAASTANDFIVRHVGKDEVQRAAFLALSGRADEAVDACKRILDMLDRGSAPSDLDSATKIAQAIYKDLIAALDVARKLVGEA</sequence>
<dbReference type="Proteomes" id="UP000231192">
    <property type="component" value="Unassembled WGS sequence"/>
</dbReference>
<dbReference type="AlphaFoldDB" id="A0A2H0UC12"/>
<comment type="caution">
    <text evidence="1">The sequence shown here is derived from an EMBL/GenBank/DDBJ whole genome shotgun (WGS) entry which is preliminary data.</text>
</comment>
<dbReference type="EMBL" id="PFBK01000003">
    <property type="protein sequence ID" value="PIR83941.1"/>
    <property type="molecule type" value="Genomic_DNA"/>
</dbReference>
<reference evidence="2" key="1">
    <citation type="submission" date="2017-09" db="EMBL/GenBank/DDBJ databases">
        <title>Depth-based differentiation of microbial function through sediment-hosted aquifers and enrichment of novel symbionts in the deep terrestrial subsurface.</title>
        <authorList>
            <person name="Probst A.J."/>
            <person name="Ladd B."/>
            <person name="Jarett J.K."/>
            <person name="Geller-Mcgrath D.E."/>
            <person name="Sieber C.M.K."/>
            <person name="Emerson J.B."/>
            <person name="Anantharaman K."/>
            <person name="Thomas B.C."/>
            <person name="Malmstrom R."/>
            <person name="Stieglmeier M."/>
            <person name="Klingl A."/>
            <person name="Woyke T."/>
            <person name="Ryan C.M."/>
            <person name="Banfield J.F."/>
        </authorList>
    </citation>
    <scope>NUCLEOTIDE SEQUENCE [LARGE SCALE GENOMIC DNA]</scope>
</reference>
<evidence type="ECO:0000313" key="2">
    <source>
        <dbReference type="Proteomes" id="UP000231192"/>
    </source>
</evidence>
<organism evidence="1 2">
    <name type="scientific">Candidatus Kaiserbacteria bacterium CG10_big_fil_rev_8_21_14_0_10_51_14</name>
    <dbReference type="NCBI Taxonomy" id="1974610"/>
    <lineage>
        <taxon>Bacteria</taxon>
        <taxon>Candidatus Kaiseribacteriota</taxon>
    </lineage>
</organism>
<name>A0A2H0UC12_9BACT</name>
<accession>A0A2H0UC12</accession>
<protein>
    <submittedName>
        <fullName evidence="1">Uncharacterized protein</fullName>
    </submittedName>
</protein>
<gene>
    <name evidence="1" type="ORF">COU18_00820</name>
</gene>
<proteinExistence type="predicted"/>
<evidence type="ECO:0000313" key="1">
    <source>
        <dbReference type="EMBL" id="PIR83941.1"/>
    </source>
</evidence>